<proteinExistence type="predicted"/>
<feature type="domain" description="Immunoglobulin V-set" evidence="4">
    <location>
        <begin position="7"/>
        <end position="89"/>
    </location>
</feature>
<evidence type="ECO:0000313" key="6">
    <source>
        <dbReference type="Proteomes" id="UP000010556"/>
    </source>
</evidence>
<dbReference type="InterPro" id="IPR013783">
    <property type="entry name" value="Ig-like_fold"/>
</dbReference>
<reference evidence="6" key="1">
    <citation type="journal article" date="2013" name="Science">
        <title>Comparative analysis of bat genomes provides insight into the evolution of flight and immunity.</title>
        <authorList>
            <person name="Zhang G."/>
            <person name="Cowled C."/>
            <person name="Shi Z."/>
            <person name="Huang Z."/>
            <person name="Bishop-Lilly K.A."/>
            <person name="Fang X."/>
            <person name="Wynne J.W."/>
            <person name="Xiong Z."/>
            <person name="Baker M.L."/>
            <person name="Zhao W."/>
            <person name="Tachedjian M."/>
            <person name="Zhu Y."/>
            <person name="Zhou P."/>
            <person name="Jiang X."/>
            <person name="Ng J."/>
            <person name="Yang L."/>
            <person name="Wu L."/>
            <person name="Xiao J."/>
            <person name="Feng Y."/>
            <person name="Chen Y."/>
            <person name="Sun X."/>
            <person name="Zhang Y."/>
            <person name="Marsh G.A."/>
            <person name="Crameri G."/>
            <person name="Broder C.C."/>
            <person name="Frey K.G."/>
            <person name="Wang L.F."/>
            <person name="Wang J."/>
        </authorList>
    </citation>
    <scope>NUCLEOTIDE SEQUENCE [LARGE SCALE GENOMIC DNA]</scope>
</reference>
<dbReference type="InterPro" id="IPR013106">
    <property type="entry name" value="Ig_V-set"/>
</dbReference>
<evidence type="ECO:0000313" key="5">
    <source>
        <dbReference type="EMBL" id="ELK34128.1"/>
    </source>
</evidence>
<name>L5M8S7_MYODS</name>
<protein>
    <submittedName>
        <fullName evidence="5">Ig heavy chain V-III region CAM</fullName>
    </submittedName>
</protein>
<keyword evidence="2" id="KW-1064">Adaptive immunity</keyword>
<dbReference type="AlphaFoldDB" id="L5M8S7"/>
<evidence type="ECO:0000256" key="2">
    <source>
        <dbReference type="ARBA" id="ARBA00023130"/>
    </source>
</evidence>
<evidence type="ECO:0000259" key="4">
    <source>
        <dbReference type="SMART" id="SM00406"/>
    </source>
</evidence>
<organism evidence="5 6">
    <name type="scientific">Myotis davidii</name>
    <name type="common">David's myotis</name>
    <dbReference type="NCBI Taxonomy" id="225400"/>
    <lineage>
        <taxon>Eukaryota</taxon>
        <taxon>Metazoa</taxon>
        <taxon>Chordata</taxon>
        <taxon>Craniata</taxon>
        <taxon>Vertebrata</taxon>
        <taxon>Euteleostomi</taxon>
        <taxon>Mammalia</taxon>
        <taxon>Eutheria</taxon>
        <taxon>Laurasiatheria</taxon>
        <taxon>Chiroptera</taxon>
        <taxon>Yangochiroptera</taxon>
        <taxon>Vespertilionidae</taxon>
        <taxon>Myotis</taxon>
    </lineage>
</organism>
<dbReference type="SMART" id="SM00406">
    <property type="entry name" value="IGv"/>
    <property type="match status" value="1"/>
</dbReference>
<dbReference type="PANTHER" id="PTHR23266">
    <property type="entry name" value="IMMUNOGLOBULIN HEAVY CHAIN"/>
    <property type="match status" value="1"/>
</dbReference>
<dbReference type="GO" id="GO:0002250">
    <property type="term" value="P:adaptive immune response"/>
    <property type="evidence" value="ECO:0007669"/>
    <property type="project" value="UniProtKB-KW"/>
</dbReference>
<gene>
    <name evidence="5" type="ORF">MDA_GLEAN10000827</name>
</gene>
<sequence length="104" mass="11624">MMKPLQTLYITSAVSWSSVTWHSYMNWVCQPPGKGLEWICAITANGESKYDADSVKGQLTISRDNAKNTLYLQMNSLRSEDKAMYCCATGTVRGSQCEPRPKPP</sequence>
<dbReference type="EMBL" id="KB103332">
    <property type="protein sequence ID" value="ELK34128.1"/>
    <property type="molecule type" value="Genomic_DNA"/>
</dbReference>
<accession>L5M8S7</accession>
<dbReference type="Proteomes" id="UP000010556">
    <property type="component" value="Unassembled WGS sequence"/>
</dbReference>
<keyword evidence="1" id="KW-0391">Immunity</keyword>
<keyword evidence="6" id="KW-1185">Reference proteome</keyword>
<dbReference type="Gene3D" id="2.60.40.10">
    <property type="entry name" value="Immunoglobulins"/>
    <property type="match status" value="1"/>
</dbReference>
<evidence type="ECO:0000256" key="1">
    <source>
        <dbReference type="ARBA" id="ARBA00022859"/>
    </source>
</evidence>
<dbReference type="InterPro" id="IPR050199">
    <property type="entry name" value="IgHV"/>
</dbReference>
<keyword evidence="3" id="KW-1280">Immunoglobulin</keyword>
<dbReference type="Pfam" id="PF07686">
    <property type="entry name" value="V-set"/>
    <property type="match status" value="1"/>
</dbReference>
<evidence type="ECO:0000256" key="3">
    <source>
        <dbReference type="ARBA" id="ARBA00043265"/>
    </source>
</evidence>
<dbReference type="GO" id="GO:0019814">
    <property type="term" value="C:immunoglobulin complex"/>
    <property type="evidence" value="ECO:0007669"/>
    <property type="project" value="UniProtKB-KW"/>
</dbReference>
<dbReference type="GO" id="GO:0005576">
    <property type="term" value="C:extracellular region"/>
    <property type="evidence" value="ECO:0007669"/>
    <property type="project" value="UniProtKB-ARBA"/>
</dbReference>
<dbReference type="SUPFAM" id="SSF48726">
    <property type="entry name" value="Immunoglobulin"/>
    <property type="match status" value="1"/>
</dbReference>
<dbReference type="InterPro" id="IPR036179">
    <property type="entry name" value="Ig-like_dom_sf"/>
</dbReference>